<sequence length="107" mass="11388">MSLTTSYSCDSARPSTPPSFLRFKNTLTAQGTVVSMMVEPASVPTPTDSSCYTASRSFPRMPDTSIIIESGSAPSTGNYIPPMIPGPYASYYYSHPSASAFDALPSM</sequence>
<proteinExistence type="predicted"/>
<dbReference type="AlphaFoldDB" id="A0A0A9W9L9"/>
<evidence type="ECO:0000313" key="1">
    <source>
        <dbReference type="EMBL" id="JAG03203.1"/>
    </source>
</evidence>
<gene>
    <name evidence="1" type="primary">krt18</name>
    <name evidence="1" type="ORF">CM83_9129</name>
</gene>
<reference evidence="1" key="1">
    <citation type="journal article" date="2014" name="PLoS ONE">
        <title>Transcriptome-Based Identification of ABC Transporters in the Western Tarnished Plant Bug Lygus hesperus.</title>
        <authorList>
            <person name="Hull J.J."/>
            <person name="Chaney K."/>
            <person name="Geib S.M."/>
            <person name="Fabrick J.A."/>
            <person name="Brent C.S."/>
            <person name="Walsh D."/>
            <person name="Lavine L.C."/>
        </authorList>
    </citation>
    <scope>NUCLEOTIDE SEQUENCE</scope>
</reference>
<dbReference type="EMBL" id="GBHO01040401">
    <property type="protein sequence ID" value="JAG03203.1"/>
    <property type="molecule type" value="Transcribed_RNA"/>
</dbReference>
<name>A0A0A9W9L9_LYGHE</name>
<reference evidence="1" key="2">
    <citation type="submission" date="2014-07" db="EMBL/GenBank/DDBJ databases">
        <authorList>
            <person name="Hull J."/>
        </authorList>
    </citation>
    <scope>NUCLEOTIDE SEQUENCE</scope>
</reference>
<accession>A0A0A9W9L9</accession>
<organism evidence="1">
    <name type="scientific">Lygus hesperus</name>
    <name type="common">Western plant bug</name>
    <dbReference type="NCBI Taxonomy" id="30085"/>
    <lineage>
        <taxon>Eukaryota</taxon>
        <taxon>Metazoa</taxon>
        <taxon>Ecdysozoa</taxon>
        <taxon>Arthropoda</taxon>
        <taxon>Hexapoda</taxon>
        <taxon>Insecta</taxon>
        <taxon>Pterygota</taxon>
        <taxon>Neoptera</taxon>
        <taxon>Paraneoptera</taxon>
        <taxon>Hemiptera</taxon>
        <taxon>Heteroptera</taxon>
        <taxon>Panheteroptera</taxon>
        <taxon>Cimicomorpha</taxon>
        <taxon>Miridae</taxon>
        <taxon>Mirini</taxon>
        <taxon>Lygus</taxon>
    </lineage>
</organism>
<protein>
    <submittedName>
        <fullName evidence="1">Keratin, type I cytoskeletal 18</fullName>
    </submittedName>
</protein>